<dbReference type="RefSeq" id="WP_382166961.1">
    <property type="nucleotide sequence ID" value="NZ_JBHTBR010000005.1"/>
</dbReference>
<organism evidence="1 2">
    <name type="scientific">Hirschia litorea</name>
    <dbReference type="NCBI Taxonomy" id="1199156"/>
    <lineage>
        <taxon>Bacteria</taxon>
        <taxon>Pseudomonadati</taxon>
        <taxon>Pseudomonadota</taxon>
        <taxon>Alphaproteobacteria</taxon>
        <taxon>Hyphomonadales</taxon>
        <taxon>Hyphomonadaceae</taxon>
        <taxon>Hirschia</taxon>
    </lineage>
</organism>
<gene>
    <name evidence="1" type="ORF">ACFQS8_08840</name>
</gene>
<keyword evidence="2" id="KW-1185">Reference proteome</keyword>
<sequence>MYDTYEFPQTGYVRLKQIIAPYGPIPVSKSTWWAGVKDGRFPKPRKLGSRVTVWKADEIRALYETDSQN</sequence>
<dbReference type="Proteomes" id="UP001596492">
    <property type="component" value="Unassembled WGS sequence"/>
</dbReference>
<name>A0ABW2ILH0_9PROT</name>
<reference evidence="2" key="1">
    <citation type="journal article" date="2019" name="Int. J. Syst. Evol. Microbiol.">
        <title>The Global Catalogue of Microorganisms (GCM) 10K type strain sequencing project: providing services to taxonomists for standard genome sequencing and annotation.</title>
        <authorList>
            <consortium name="The Broad Institute Genomics Platform"/>
            <consortium name="The Broad Institute Genome Sequencing Center for Infectious Disease"/>
            <person name="Wu L."/>
            <person name="Ma J."/>
        </authorList>
    </citation>
    <scope>NUCLEOTIDE SEQUENCE [LARGE SCALE GENOMIC DNA]</scope>
    <source>
        <strain evidence="2">CCUG 51308</strain>
    </source>
</reference>
<dbReference type="Gene3D" id="1.10.238.160">
    <property type="match status" value="1"/>
</dbReference>
<evidence type="ECO:0000313" key="2">
    <source>
        <dbReference type="Proteomes" id="UP001596492"/>
    </source>
</evidence>
<evidence type="ECO:0000313" key="1">
    <source>
        <dbReference type="EMBL" id="MFC7291718.1"/>
    </source>
</evidence>
<dbReference type="Pfam" id="PF05930">
    <property type="entry name" value="Phage_AlpA"/>
    <property type="match status" value="1"/>
</dbReference>
<comment type="caution">
    <text evidence="1">The sequence shown here is derived from an EMBL/GenBank/DDBJ whole genome shotgun (WGS) entry which is preliminary data.</text>
</comment>
<proteinExistence type="predicted"/>
<protein>
    <submittedName>
        <fullName evidence="1">Helix-turn-helix transcriptional regulator</fullName>
    </submittedName>
</protein>
<dbReference type="EMBL" id="JBHTBR010000005">
    <property type="protein sequence ID" value="MFC7291718.1"/>
    <property type="molecule type" value="Genomic_DNA"/>
</dbReference>
<dbReference type="InterPro" id="IPR010260">
    <property type="entry name" value="AlpA"/>
</dbReference>
<accession>A0ABW2ILH0</accession>